<dbReference type="SUPFAM" id="SSF56672">
    <property type="entry name" value="DNA/RNA polymerases"/>
    <property type="match status" value="1"/>
</dbReference>
<accession>A0AAV3S1Z5</accession>
<dbReference type="AlphaFoldDB" id="A0AAV3S1Z5"/>
<evidence type="ECO:0000313" key="4">
    <source>
        <dbReference type="EMBL" id="GAA0187195.1"/>
    </source>
</evidence>
<sequence length="940" mass="106363">MEHPTDAQFNPDPSCGTTPIGRLYRAMVISLKAYAVLSKELATSHMPASSTIQLERQHYNTTDHQILWDKLKVLEPLPECNCIVGCSCTDVIDVVNKEGRHKLMQFLLGLNSILDGIKDQILIMDPWPSINRAYAIVLQAEWKAQLSAKGDVENKRFPERFDRFRKREPMRCDHCNLRGHTKDRCFKLLGYPEWWDNNKASKPRAYGPKAGAYMAETPLDDCDFQAASVKQEMNLESIINTMAQMQKDIGKIMQHPNNSGSGVERIHLAHFEDFAGMSTHSNLFLNPIDTMGTWIIDTGATNHMCCSTSLFQSITNISKSTPICLPDGSLNASYVFSAIKPEVWHSRLGHSPFDVIMHFDALKNIQPCKSSVCEICPLSKQQRISFPIRLPSIILDWQSPFENLFGKAPDINHLKVFGCACFATICSSNSDKFSARAYKSIFLGYSSTQKGYKLYNMHTHKLFVSRNVIFHETIFPYSKTPTQDPVNDIPEPIITDDTPEVHFPDQHVDSLSNPVSPIPVIVQAVTQNIVPVRQSTRYIVKPTWLNNFVSHAKNSGEWLHPMQNELDALNNNDTWELVELPQGKRAIGSRSVYKIKRKTDGSVDRYKARLVAKGYTQIERKDYSDSFSPVAISVTVRLLLAIAASKGWFIHQLDAFTIKDLGVANYFLGIELFHTDSGLYMNQRKYILDILTDVNIIGCKPAASPMLTIVTLADDTSALLPDPNQFRRLIGWLLYLSFTRPDITYAIQQLSQYVNTLGDVHYKAALHVLKYLKGTPSQGLFYARGCSLQVVGYSNADWGACQISRKSLTSYCIFLGSSIISWKTNKQMTVSKSSDEAKYRALASTVCELQWTSYLLRDFQVQIPFPIPLYCDNQAALHITSNHVFHERTKHLDIDCHMVRNQFLNGFISPTHIPLSISLQICLLKHYLLLSLCFWCPSWA</sequence>
<dbReference type="Pfam" id="PF07727">
    <property type="entry name" value="RVT_2"/>
    <property type="match status" value="1"/>
</dbReference>
<name>A0AAV3S1Z5_LITER</name>
<comment type="caution">
    <text evidence="4">The sequence shown here is derived from an EMBL/GenBank/DDBJ whole genome shotgun (WGS) entry which is preliminary data.</text>
</comment>
<dbReference type="Proteomes" id="UP001454036">
    <property type="component" value="Unassembled WGS sequence"/>
</dbReference>
<keyword evidence="4" id="KW-0675">Receptor</keyword>
<feature type="domain" description="Reverse transcriptase Ty1/copia-type" evidence="1">
    <location>
        <begin position="572"/>
        <end position="655"/>
    </location>
</feature>
<evidence type="ECO:0000259" key="2">
    <source>
        <dbReference type="Pfam" id="PF13976"/>
    </source>
</evidence>
<evidence type="ECO:0000259" key="1">
    <source>
        <dbReference type="Pfam" id="PF07727"/>
    </source>
</evidence>
<dbReference type="InterPro" id="IPR025724">
    <property type="entry name" value="GAG-pre-integrase_dom"/>
</dbReference>
<proteinExistence type="predicted"/>
<feature type="domain" description="GAG-pre-integrase" evidence="2">
    <location>
        <begin position="341"/>
        <end position="381"/>
    </location>
</feature>
<dbReference type="PANTHER" id="PTHR11439:SF465">
    <property type="entry name" value="REVERSE TRANSCRIPTASE TY1_COPIA-TYPE DOMAIN-CONTAINING PROTEIN"/>
    <property type="match status" value="1"/>
</dbReference>
<evidence type="ECO:0000313" key="5">
    <source>
        <dbReference type="Proteomes" id="UP001454036"/>
    </source>
</evidence>
<dbReference type="InterPro" id="IPR013103">
    <property type="entry name" value="RVT_2"/>
</dbReference>
<feature type="domain" description="Retroviral polymerase SH3-like" evidence="3">
    <location>
        <begin position="419"/>
        <end position="481"/>
    </location>
</feature>
<keyword evidence="4" id="KW-0812">Transmembrane</keyword>
<dbReference type="Pfam" id="PF25597">
    <property type="entry name" value="SH3_retrovirus"/>
    <property type="match status" value="1"/>
</dbReference>
<dbReference type="CDD" id="cd09272">
    <property type="entry name" value="RNase_HI_RT_Ty1"/>
    <property type="match status" value="1"/>
</dbReference>
<dbReference type="Pfam" id="PF13976">
    <property type="entry name" value="gag_pre-integrs"/>
    <property type="match status" value="1"/>
</dbReference>
<reference evidence="4 5" key="1">
    <citation type="submission" date="2024-01" db="EMBL/GenBank/DDBJ databases">
        <title>The complete chloroplast genome sequence of Lithospermum erythrorhizon: insights into the phylogenetic relationship among Boraginaceae species and the maternal lineages of purple gromwells.</title>
        <authorList>
            <person name="Okada T."/>
            <person name="Watanabe K."/>
        </authorList>
    </citation>
    <scope>NUCLEOTIDE SEQUENCE [LARGE SCALE GENOMIC DNA]</scope>
</reference>
<dbReference type="InterPro" id="IPR057670">
    <property type="entry name" value="SH3_retrovirus"/>
</dbReference>
<protein>
    <submittedName>
        <fullName evidence="4">Transmembrane signal receptor</fullName>
    </submittedName>
</protein>
<dbReference type="PANTHER" id="PTHR11439">
    <property type="entry name" value="GAG-POL-RELATED RETROTRANSPOSON"/>
    <property type="match status" value="1"/>
</dbReference>
<gene>
    <name evidence="4" type="ORF">LIER_34483</name>
</gene>
<organism evidence="4 5">
    <name type="scientific">Lithospermum erythrorhizon</name>
    <name type="common">Purple gromwell</name>
    <name type="synonym">Lithospermum officinale var. erythrorhizon</name>
    <dbReference type="NCBI Taxonomy" id="34254"/>
    <lineage>
        <taxon>Eukaryota</taxon>
        <taxon>Viridiplantae</taxon>
        <taxon>Streptophyta</taxon>
        <taxon>Embryophyta</taxon>
        <taxon>Tracheophyta</taxon>
        <taxon>Spermatophyta</taxon>
        <taxon>Magnoliopsida</taxon>
        <taxon>eudicotyledons</taxon>
        <taxon>Gunneridae</taxon>
        <taxon>Pentapetalae</taxon>
        <taxon>asterids</taxon>
        <taxon>lamiids</taxon>
        <taxon>Boraginales</taxon>
        <taxon>Boraginaceae</taxon>
        <taxon>Boraginoideae</taxon>
        <taxon>Lithospermeae</taxon>
        <taxon>Lithospermum</taxon>
    </lineage>
</organism>
<keyword evidence="5" id="KW-1185">Reference proteome</keyword>
<dbReference type="InterPro" id="IPR043502">
    <property type="entry name" value="DNA/RNA_pol_sf"/>
</dbReference>
<evidence type="ECO:0000259" key="3">
    <source>
        <dbReference type="Pfam" id="PF25597"/>
    </source>
</evidence>
<dbReference type="EMBL" id="BAABME010014462">
    <property type="protein sequence ID" value="GAA0187195.1"/>
    <property type="molecule type" value="Genomic_DNA"/>
</dbReference>
<keyword evidence="4" id="KW-0472">Membrane</keyword>